<dbReference type="AlphaFoldDB" id="A0AAV4UQM6"/>
<reference evidence="2 3" key="1">
    <citation type="submission" date="2021-06" db="EMBL/GenBank/DDBJ databases">
        <title>Caerostris extrusa draft genome.</title>
        <authorList>
            <person name="Kono N."/>
            <person name="Arakawa K."/>
        </authorList>
    </citation>
    <scope>NUCLEOTIDE SEQUENCE [LARGE SCALE GENOMIC DNA]</scope>
</reference>
<evidence type="ECO:0000313" key="3">
    <source>
        <dbReference type="Proteomes" id="UP001054945"/>
    </source>
</evidence>
<proteinExistence type="predicted"/>
<feature type="compositionally biased region" description="Basic and acidic residues" evidence="1">
    <location>
        <begin position="1"/>
        <end position="14"/>
    </location>
</feature>
<accession>A0AAV4UQM6</accession>
<feature type="non-terminal residue" evidence="2">
    <location>
        <position position="1"/>
    </location>
</feature>
<organism evidence="2 3">
    <name type="scientific">Caerostris extrusa</name>
    <name type="common">Bark spider</name>
    <name type="synonym">Caerostris bankana</name>
    <dbReference type="NCBI Taxonomy" id="172846"/>
    <lineage>
        <taxon>Eukaryota</taxon>
        <taxon>Metazoa</taxon>
        <taxon>Ecdysozoa</taxon>
        <taxon>Arthropoda</taxon>
        <taxon>Chelicerata</taxon>
        <taxon>Arachnida</taxon>
        <taxon>Araneae</taxon>
        <taxon>Araneomorphae</taxon>
        <taxon>Entelegynae</taxon>
        <taxon>Araneoidea</taxon>
        <taxon>Araneidae</taxon>
        <taxon>Caerostris</taxon>
    </lineage>
</organism>
<protein>
    <submittedName>
        <fullName evidence="2">Uncharacterized protein</fullName>
    </submittedName>
</protein>
<sequence>AENKQQIKKEDGPRSGDTSCTQTFSWQKTDLWLTKQAMLWLVRYPVTRRIFVHPLERSRPNDLPDDAEEIRPWVPGFTIPEATDQMPNKIHQLQMSEAEVMHPSLSDESF</sequence>
<name>A0AAV4UQM6_CAEEX</name>
<feature type="region of interest" description="Disordered" evidence="1">
    <location>
        <begin position="1"/>
        <end position="21"/>
    </location>
</feature>
<keyword evidence="3" id="KW-1185">Reference proteome</keyword>
<dbReference type="EMBL" id="BPLR01013306">
    <property type="protein sequence ID" value="GIY60292.1"/>
    <property type="molecule type" value="Genomic_DNA"/>
</dbReference>
<dbReference type="Proteomes" id="UP001054945">
    <property type="component" value="Unassembled WGS sequence"/>
</dbReference>
<evidence type="ECO:0000313" key="2">
    <source>
        <dbReference type="EMBL" id="GIY60292.1"/>
    </source>
</evidence>
<gene>
    <name evidence="2" type="ORF">CEXT_53301</name>
</gene>
<evidence type="ECO:0000256" key="1">
    <source>
        <dbReference type="SAM" id="MobiDB-lite"/>
    </source>
</evidence>
<comment type="caution">
    <text evidence="2">The sequence shown here is derived from an EMBL/GenBank/DDBJ whole genome shotgun (WGS) entry which is preliminary data.</text>
</comment>